<organism evidence="1">
    <name type="scientific">Anguilla anguilla</name>
    <name type="common">European freshwater eel</name>
    <name type="synonym">Muraena anguilla</name>
    <dbReference type="NCBI Taxonomy" id="7936"/>
    <lineage>
        <taxon>Eukaryota</taxon>
        <taxon>Metazoa</taxon>
        <taxon>Chordata</taxon>
        <taxon>Craniata</taxon>
        <taxon>Vertebrata</taxon>
        <taxon>Euteleostomi</taxon>
        <taxon>Actinopterygii</taxon>
        <taxon>Neopterygii</taxon>
        <taxon>Teleostei</taxon>
        <taxon>Anguilliformes</taxon>
        <taxon>Anguillidae</taxon>
        <taxon>Anguilla</taxon>
    </lineage>
</organism>
<accession>A0A0E9QPV3</accession>
<dbReference type="EMBL" id="GBXM01090337">
    <property type="protein sequence ID" value="JAH18240.1"/>
    <property type="molecule type" value="Transcribed_RNA"/>
</dbReference>
<reference evidence="1" key="1">
    <citation type="submission" date="2014-11" db="EMBL/GenBank/DDBJ databases">
        <authorList>
            <person name="Amaro Gonzalez C."/>
        </authorList>
    </citation>
    <scope>NUCLEOTIDE SEQUENCE</scope>
</reference>
<sequence length="35" mass="4016">MVWLMDRHVPILLGHAVCGKYNVIFNYPINKASSQ</sequence>
<proteinExistence type="predicted"/>
<reference evidence="1" key="2">
    <citation type="journal article" date="2015" name="Fish Shellfish Immunol.">
        <title>Early steps in the European eel (Anguilla anguilla)-Vibrio vulnificus interaction in the gills: Role of the RtxA13 toxin.</title>
        <authorList>
            <person name="Callol A."/>
            <person name="Pajuelo D."/>
            <person name="Ebbesson L."/>
            <person name="Teles M."/>
            <person name="MacKenzie S."/>
            <person name="Amaro C."/>
        </authorList>
    </citation>
    <scope>NUCLEOTIDE SEQUENCE</scope>
</reference>
<dbReference type="AlphaFoldDB" id="A0A0E9QPV3"/>
<name>A0A0E9QPV3_ANGAN</name>
<evidence type="ECO:0000313" key="1">
    <source>
        <dbReference type="EMBL" id="JAH18240.1"/>
    </source>
</evidence>
<protein>
    <submittedName>
        <fullName evidence="1">Uncharacterized protein</fullName>
    </submittedName>
</protein>